<dbReference type="InterPro" id="IPR036291">
    <property type="entry name" value="NAD(P)-bd_dom_sf"/>
</dbReference>
<dbReference type="SUPFAM" id="SSF51735">
    <property type="entry name" value="NAD(P)-binding Rossmann-fold domains"/>
    <property type="match status" value="1"/>
</dbReference>
<dbReference type="PANTHER" id="PTHR43669">
    <property type="entry name" value="5-KETO-D-GLUCONATE 5-REDUCTASE"/>
    <property type="match status" value="1"/>
</dbReference>
<proteinExistence type="inferred from homology"/>
<dbReference type="CDD" id="cd05233">
    <property type="entry name" value="SDR_c"/>
    <property type="match status" value="1"/>
</dbReference>
<comment type="caution">
    <text evidence="3">The sequence shown here is derived from an EMBL/GenBank/DDBJ whole genome shotgun (WGS) entry which is preliminary data.</text>
</comment>
<evidence type="ECO:0008006" key="5">
    <source>
        <dbReference type="Google" id="ProtNLM"/>
    </source>
</evidence>
<organism evidence="3 4">
    <name type="scientific">Fusarium oxysporum f. sp. cubense</name>
    <dbReference type="NCBI Taxonomy" id="61366"/>
    <lineage>
        <taxon>Eukaryota</taxon>
        <taxon>Fungi</taxon>
        <taxon>Dikarya</taxon>
        <taxon>Ascomycota</taxon>
        <taxon>Pezizomycotina</taxon>
        <taxon>Sordariomycetes</taxon>
        <taxon>Hypocreomycetidae</taxon>
        <taxon>Hypocreales</taxon>
        <taxon>Nectriaceae</taxon>
        <taxon>Fusarium</taxon>
        <taxon>Fusarium oxysporum species complex</taxon>
    </lineage>
</organism>
<gene>
    <name evidence="3" type="ORF">FocTR4_00000023</name>
</gene>
<dbReference type="PRINTS" id="PR00081">
    <property type="entry name" value="GDHRDH"/>
</dbReference>
<sequence>MAVSLTERTHTRAYEAILPTCPELSRDGKKVLLTGGTGGIVYAIARSFGVAGANKVIITGRSEERLKSAVKGLIGEVKAIDAKSQTKYEGRVCQIAEPSSISALFDGLSKENTYVDVLVLSAACIGQGKITDQTWEDIWEQLIVNVRSIHQFHNLFEKQPRIGARTRYIINISSSARHHYTAGVDAGVYTLTKNSAALLLQKIADETDPSKTQIINFHPGSILGIRIRELGLAADSASWDHA</sequence>
<dbReference type="Gene3D" id="3.40.50.720">
    <property type="entry name" value="NAD(P)-binding Rossmann-like Domain"/>
    <property type="match status" value="1"/>
</dbReference>
<dbReference type="PANTHER" id="PTHR43669:SF3">
    <property type="entry name" value="ALCOHOL DEHYDROGENASE, PUTATIVE (AFU_ORTHOLOGUE AFUA_3G03445)-RELATED"/>
    <property type="match status" value="1"/>
</dbReference>
<dbReference type="EMBL" id="VMNF01000007">
    <property type="protein sequence ID" value="TXC03550.1"/>
    <property type="molecule type" value="Genomic_DNA"/>
</dbReference>
<dbReference type="GO" id="GO:0016491">
    <property type="term" value="F:oxidoreductase activity"/>
    <property type="evidence" value="ECO:0007669"/>
    <property type="project" value="UniProtKB-KW"/>
</dbReference>
<name>A0A5C6SYH6_FUSOC</name>
<evidence type="ECO:0000313" key="3">
    <source>
        <dbReference type="EMBL" id="TXC03550.1"/>
    </source>
</evidence>
<dbReference type="InterPro" id="IPR002347">
    <property type="entry name" value="SDR_fam"/>
</dbReference>
<evidence type="ECO:0000256" key="1">
    <source>
        <dbReference type="ARBA" id="ARBA00006484"/>
    </source>
</evidence>
<keyword evidence="2" id="KW-0560">Oxidoreductase</keyword>
<accession>A0A5C6SYH6</accession>
<comment type="similarity">
    <text evidence="1">Belongs to the short-chain dehydrogenases/reductases (SDR) family.</text>
</comment>
<dbReference type="Pfam" id="PF00106">
    <property type="entry name" value="adh_short"/>
    <property type="match status" value="1"/>
</dbReference>
<dbReference type="Proteomes" id="UP000321331">
    <property type="component" value="Unassembled WGS sequence"/>
</dbReference>
<reference evidence="3 4" key="1">
    <citation type="submission" date="2019-07" db="EMBL/GenBank/DDBJ databases">
        <title>The First High-Quality Draft Genome Sequence of the Causal Agent of the Current Panama Disease Epidemic.</title>
        <authorList>
            <person name="Warmington R.J."/>
            <person name="Kay W."/>
            <person name="Jeffries A."/>
            <person name="Bebber D."/>
            <person name="Moore K."/>
            <person name="Studholme D.J."/>
        </authorList>
    </citation>
    <scope>NUCLEOTIDE SEQUENCE [LARGE SCALE GENOMIC DNA]</scope>
    <source>
        <strain evidence="3 4">TR4</strain>
    </source>
</reference>
<evidence type="ECO:0000313" key="4">
    <source>
        <dbReference type="Proteomes" id="UP000321331"/>
    </source>
</evidence>
<evidence type="ECO:0000256" key="2">
    <source>
        <dbReference type="ARBA" id="ARBA00023002"/>
    </source>
</evidence>
<dbReference type="AlphaFoldDB" id="A0A5C6SYH6"/>
<protein>
    <recommendedName>
        <fullName evidence="5">NAD(P)-binding protein</fullName>
    </recommendedName>
</protein>